<dbReference type="EMBL" id="CP159578">
    <property type="protein sequence ID" value="XCJ79062.1"/>
    <property type="molecule type" value="Genomic_DNA"/>
</dbReference>
<dbReference type="InterPro" id="IPR016181">
    <property type="entry name" value="Acyl_CoA_acyltransferase"/>
</dbReference>
<accession>A0AB74U7D6</accession>
<protein>
    <submittedName>
        <fullName evidence="1">PEP-CTERM/exosortase system-associated acyltransferase</fullName>
    </submittedName>
</protein>
<gene>
    <name evidence="1" type="ORF">ABV408_16685</name>
</gene>
<evidence type="ECO:0000313" key="1">
    <source>
        <dbReference type="EMBL" id="XCJ79062.1"/>
    </source>
</evidence>
<organism evidence="1">
    <name type="scientific">Salinicola endophyticus</name>
    <dbReference type="NCBI Taxonomy" id="1949083"/>
    <lineage>
        <taxon>Bacteria</taxon>
        <taxon>Pseudomonadati</taxon>
        <taxon>Pseudomonadota</taxon>
        <taxon>Gammaproteobacteria</taxon>
        <taxon>Oceanospirillales</taxon>
        <taxon>Halomonadaceae</taxon>
        <taxon>Salinicola</taxon>
    </lineage>
</organism>
<keyword evidence="1" id="KW-0012">Acyltransferase</keyword>
<proteinExistence type="predicted"/>
<dbReference type="AlphaFoldDB" id="A0AB74U7D6"/>
<dbReference type="InterPro" id="IPR022484">
    <property type="entry name" value="PEP-CTERM/exosrtase_acylTfrase"/>
</dbReference>
<dbReference type="SUPFAM" id="SSF55729">
    <property type="entry name" value="Acyl-CoA N-acyltransferases (Nat)"/>
    <property type="match status" value="1"/>
</dbReference>
<dbReference type="Gene3D" id="3.40.630.30">
    <property type="match status" value="1"/>
</dbReference>
<keyword evidence="1" id="KW-0808">Transferase</keyword>
<name>A0AB74U7D6_9GAMM</name>
<dbReference type="Pfam" id="PF13444">
    <property type="entry name" value="Acetyltransf_5"/>
    <property type="match status" value="1"/>
</dbReference>
<sequence length="262" mass="29349">MLATQDLDELSQPRSIAGVTDALLTIFHFRLALSEDDKRCAFQLRHRVFCEELGFFSIDQHDRVERDAFDDNALHCLVAHRETGIIVGCLRVVKATGDDGEAVILPVEEHCSHLGITIDMGDVPLSRTHLCEISRVAIPYYFRTGGGSGSASAQEKQLLQQHGRQTFMTLGIGLNLCATALSGLLDRPHVLAMIEPRFQRLLARAGLRFAQVSPTVELLGVRAAFYIDQRRAERELSQTFQPLYAALYHELEQQYRLTRTAS</sequence>
<dbReference type="GO" id="GO:0016746">
    <property type="term" value="F:acyltransferase activity"/>
    <property type="evidence" value="ECO:0007669"/>
    <property type="project" value="UniProtKB-KW"/>
</dbReference>
<dbReference type="NCBIfam" id="TIGR03694">
    <property type="entry name" value="exosort_acyl"/>
    <property type="match status" value="1"/>
</dbReference>
<reference evidence="1" key="1">
    <citation type="submission" date="2024-06" db="EMBL/GenBank/DDBJ databases">
        <title>Complete genome of Salinicola endophyticus HNIBRBA4755.</title>
        <authorList>
            <person name="Shin S.Y."/>
            <person name="Kang H."/>
            <person name="Song J."/>
        </authorList>
    </citation>
    <scope>NUCLEOTIDE SEQUENCE</scope>
    <source>
        <strain evidence="1">HNIBRBA4755</strain>
    </source>
</reference>
<dbReference type="RefSeq" id="WP_353980020.1">
    <property type="nucleotide sequence ID" value="NZ_CP159578.1"/>
</dbReference>